<evidence type="ECO:0000313" key="1">
    <source>
        <dbReference type="EMBL" id="MBA2933046.1"/>
    </source>
</evidence>
<gene>
    <name evidence="1" type="ORF">HZF05_02940</name>
</gene>
<sequence length="177" mass="19107">MPEYAIELVSPTSLVLLRPLLAALGATDTALLKPTWSLPAPCFAMPGIRTLVCATPINTLPVFRAAMISVATIEKMDVVIIRHGFAPELLDEVTIDVVAGRTRSVRMLWSLCGYRHGDGSLWLVPPADGAGPSVLLDACGLTITPESPYLDEDDRSDGVTRAARETIRAMRRLRGGR</sequence>
<keyword evidence="2" id="KW-1185">Reference proteome</keyword>
<dbReference type="Proteomes" id="UP000570166">
    <property type="component" value="Unassembled WGS sequence"/>
</dbReference>
<dbReference type="AlphaFoldDB" id="A0A838L4B2"/>
<organism evidence="1 2">
    <name type="scientific">Sphingomonas chungangi</name>
    <dbReference type="NCBI Taxonomy" id="2683589"/>
    <lineage>
        <taxon>Bacteria</taxon>
        <taxon>Pseudomonadati</taxon>
        <taxon>Pseudomonadota</taxon>
        <taxon>Alphaproteobacteria</taxon>
        <taxon>Sphingomonadales</taxon>
        <taxon>Sphingomonadaceae</taxon>
        <taxon>Sphingomonas</taxon>
    </lineage>
</organism>
<dbReference type="RefSeq" id="WP_160365106.1">
    <property type="nucleotide sequence ID" value="NZ_JACEIB010000001.1"/>
</dbReference>
<comment type="caution">
    <text evidence="1">The sequence shown here is derived from an EMBL/GenBank/DDBJ whole genome shotgun (WGS) entry which is preliminary data.</text>
</comment>
<accession>A0A838L4B2</accession>
<dbReference type="EMBL" id="JACEIB010000001">
    <property type="protein sequence ID" value="MBA2933046.1"/>
    <property type="molecule type" value="Genomic_DNA"/>
</dbReference>
<reference evidence="1 2" key="1">
    <citation type="submission" date="2020-07" db="EMBL/GenBank/DDBJ databases">
        <authorList>
            <person name="Sun Q."/>
        </authorList>
    </citation>
    <scope>NUCLEOTIDE SEQUENCE [LARGE SCALE GENOMIC DNA]</scope>
    <source>
        <strain evidence="1 2">CGMCC 1.13654</strain>
    </source>
</reference>
<protein>
    <submittedName>
        <fullName evidence="1">Uncharacterized protein</fullName>
    </submittedName>
</protein>
<evidence type="ECO:0000313" key="2">
    <source>
        <dbReference type="Proteomes" id="UP000570166"/>
    </source>
</evidence>
<name>A0A838L4B2_9SPHN</name>
<proteinExistence type="predicted"/>